<dbReference type="InterPro" id="IPR014709">
    <property type="entry name" value="Glutathione_synthase_C_euk"/>
</dbReference>
<accession>A0A0A9ZD61</accession>
<dbReference type="InterPro" id="IPR016185">
    <property type="entry name" value="PreATP-grasp_dom_sf"/>
</dbReference>
<organism evidence="1">
    <name type="scientific">Lygus hesperus</name>
    <name type="common">Western plant bug</name>
    <dbReference type="NCBI Taxonomy" id="30085"/>
    <lineage>
        <taxon>Eukaryota</taxon>
        <taxon>Metazoa</taxon>
        <taxon>Ecdysozoa</taxon>
        <taxon>Arthropoda</taxon>
        <taxon>Hexapoda</taxon>
        <taxon>Insecta</taxon>
        <taxon>Pterygota</taxon>
        <taxon>Neoptera</taxon>
        <taxon>Paraneoptera</taxon>
        <taxon>Hemiptera</taxon>
        <taxon>Heteroptera</taxon>
        <taxon>Panheteroptera</taxon>
        <taxon>Cimicomorpha</taxon>
        <taxon>Miridae</taxon>
        <taxon>Mirini</taxon>
        <taxon>Lygus</taxon>
    </lineage>
</organism>
<dbReference type="EMBL" id="GBHO01000427">
    <property type="protein sequence ID" value="JAG43177.1"/>
    <property type="molecule type" value="Transcribed_RNA"/>
</dbReference>
<dbReference type="PANTHER" id="PTHR11130:SF0">
    <property type="entry name" value="GLUTATHIONE SYNTHETASE"/>
    <property type="match status" value="1"/>
</dbReference>
<name>A0A0A9ZD61_LYGHE</name>
<sequence>MRVTQTLYNTICVFERRYKAILCNKKPQMLMVVRRCEGNSIELTKLKEMMQNQYSVHVFTVSLDTFARVSYIDASTNLLYISGTPIAVVYYRCAYTPVDFAGDAERRAYCEIEKSLAIKCPSIDFHLAGLKRVQQELSDAKVLGTYVSEDEAKQLRGIFVDMYNFTQPLPPWVVEEVGTRPTDFVIKPQREGGGNNIWGTGVSKLVTELVGGTEDASKYILMRIIPTTANTYSRVLDNRVCVDVCIHELGIFSAMLYDTHLERFYENTVLGYLLRTKPQDHNEGGVMTGDSVISAV</sequence>
<dbReference type="Pfam" id="PF03917">
    <property type="entry name" value="GSH_synth_ATP"/>
    <property type="match status" value="1"/>
</dbReference>
<dbReference type="GO" id="GO:0004363">
    <property type="term" value="F:glutathione synthase activity"/>
    <property type="evidence" value="ECO:0007669"/>
    <property type="project" value="InterPro"/>
</dbReference>
<dbReference type="SUPFAM" id="SSF56059">
    <property type="entry name" value="Glutathione synthetase ATP-binding domain-like"/>
    <property type="match status" value="1"/>
</dbReference>
<protein>
    <submittedName>
        <fullName evidence="1">Glutathione synthetase, chloroplastic</fullName>
    </submittedName>
</protein>
<dbReference type="Gene3D" id="3.30.470.20">
    <property type="entry name" value="ATP-grasp fold, B domain"/>
    <property type="match status" value="1"/>
</dbReference>
<dbReference type="Gene3D" id="3.30.1490.50">
    <property type="match status" value="1"/>
</dbReference>
<proteinExistence type="predicted"/>
<dbReference type="GO" id="GO:0043295">
    <property type="term" value="F:glutathione binding"/>
    <property type="evidence" value="ECO:0007669"/>
    <property type="project" value="TreeGrafter"/>
</dbReference>
<dbReference type="GO" id="GO:0005524">
    <property type="term" value="F:ATP binding"/>
    <property type="evidence" value="ECO:0007669"/>
    <property type="project" value="InterPro"/>
</dbReference>
<dbReference type="GO" id="GO:0005829">
    <property type="term" value="C:cytosol"/>
    <property type="evidence" value="ECO:0007669"/>
    <property type="project" value="TreeGrafter"/>
</dbReference>
<gene>
    <name evidence="1" type="primary">GSH2_0</name>
    <name evidence="1" type="ORF">CM83_10904</name>
</gene>
<dbReference type="PANTHER" id="PTHR11130">
    <property type="entry name" value="GLUTATHIONE SYNTHETASE"/>
    <property type="match status" value="1"/>
</dbReference>
<dbReference type="InterPro" id="IPR037013">
    <property type="entry name" value="GSH-S_sub-bd_sf"/>
</dbReference>
<dbReference type="InterPro" id="IPR005615">
    <property type="entry name" value="Glutathione_synthase"/>
</dbReference>
<reference evidence="1" key="2">
    <citation type="submission" date="2014-07" db="EMBL/GenBank/DDBJ databases">
        <authorList>
            <person name="Hull J."/>
        </authorList>
    </citation>
    <scope>NUCLEOTIDE SEQUENCE</scope>
</reference>
<dbReference type="AlphaFoldDB" id="A0A0A9ZD61"/>
<dbReference type="Gene3D" id="3.40.50.1760">
    <property type="entry name" value="Glutathione synthase, substrate-binding domain superfamily, eukaryotic"/>
    <property type="match status" value="1"/>
</dbReference>
<dbReference type="SUPFAM" id="SSF52440">
    <property type="entry name" value="PreATP-grasp domain"/>
    <property type="match status" value="1"/>
</dbReference>
<evidence type="ECO:0000313" key="1">
    <source>
        <dbReference type="EMBL" id="JAG43177.1"/>
    </source>
</evidence>
<reference evidence="1" key="1">
    <citation type="journal article" date="2014" name="PLoS ONE">
        <title>Transcriptome-Based Identification of ABC Transporters in the Western Tarnished Plant Bug Lygus hesperus.</title>
        <authorList>
            <person name="Hull J.J."/>
            <person name="Chaney K."/>
            <person name="Geib S.M."/>
            <person name="Fabrick J.A."/>
            <person name="Brent C.S."/>
            <person name="Walsh D."/>
            <person name="Lavine L.C."/>
        </authorList>
    </citation>
    <scope>NUCLEOTIDE SEQUENCE</scope>
</reference>